<keyword evidence="5" id="KW-0067">ATP-binding</keyword>
<comment type="caution">
    <text evidence="7">The sequence shown here is derived from an EMBL/GenBank/DDBJ whole genome shotgun (WGS) entry which is preliminary data.</text>
</comment>
<comment type="similarity">
    <text evidence="1">Belongs to the carbohydrate kinase PfkB family.</text>
</comment>
<dbReference type="PANTHER" id="PTHR43085:SF1">
    <property type="entry name" value="PSEUDOURIDINE KINASE-RELATED"/>
    <property type="match status" value="1"/>
</dbReference>
<keyword evidence="8" id="KW-1185">Reference proteome</keyword>
<dbReference type="GO" id="GO:0005524">
    <property type="term" value="F:ATP binding"/>
    <property type="evidence" value="ECO:0007669"/>
    <property type="project" value="UniProtKB-KW"/>
</dbReference>
<proteinExistence type="inferred from homology"/>
<feature type="non-terminal residue" evidence="7">
    <location>
        <position position="236"/>
    </location>
</feature>
<keyword evidence="4 7" id="KW-0418">Kinase</keyword>
<dbReference type="PANTHER" id="PTHR43085">
    <property type="entry name" value="HEXOKINASE FAMILY MEMBER"/>
    <property type="match status" value="1"/>
</dbReference>
<accession>A0A6G4U974</accession>
<gene>
    <name evidence="7" type="ORF">G5C51_33195</name>
</gene>
<protein>
    <submittedName>
        <fullName evidence="7">Carbohydrate kinase</fullName>
    </submittedName>
</protein>
<keyword evidence="3" id="KW-0547">Nucleotide-binding</keyword>
<dbReference type="InterPro" id="IPR011611">
    <property type="entry name" value="PfkB_dom"/>
</dbReference>
<evidence type="ECO:0000313" key="8">
    <source>
        <dbReference type="Proteomes" id="UP000481583"/>
    </source>
</evidence>
<evidence type="ECO:0000313" key="7">
    <source>
        <dbReference type="EMBL" id="NGN68734.1"/>
    </source>
</evidence>
<feature type="domain" description="Carbohydrate kinase PfkB" evidence="6">
    <location>
        <begin position="28"/>
        <end position="234"/>
    </location>
</feature>
<dbReference type="SUPFAM" id="SSF53613">
    <property type="entry name" value="Ribokinase-like"/>
    <property type="match status" value="1"/>
</dbReference>
<evidence type="ECO:0000256" key="1">
    <source>
        <dbReference type="ARBA" id="ARBA00010688"/>
    </source>
</evidence>
<dbReference type="GO" id="GO:0016301">
    <property type="term" value="F:kinase activity"/>
    <property type="evidence" value="ECO:0007669"/>
    <property type="project" value="UniProtKB-KW"/>
</dbReference>
<dbReference type="Gene3D" id="3.40.1190.20">
    <property type="match status" value="1"/>
</dbReference>
<dbReference type="InterPro" id="IPR050306">
    <property type="entry name" value="PfkB_Carbo_kinase"/>
</dbReference>
<dbReference type="AlphaFoldDB" id="A0A6G4U974"/>
<name>A0A6G4U974_9ACTN</name>
<organism evidence="7 8">
    <name type="scientific">Streptomyces coryli</name>
    <dbReference type="NCBI Taxonomy" id="1128680"/>
    <lineage>
        <taxon>Bacteria</taxon>
        <taxon>Bacillati</taxon>
        <taxon>Actinomycetota</taxon>
        <taxon>Actinomycetes</taxon>
        <taxon>Kitasatosporales</taxon>
        <taxon>Streptomycetaceae</taxon>
        <taxon>Streptomyces</taxon>
    </lineage>
</organism>
<dbReference type="Proteomes" id="UP000481583">
    <property type="component" value="Unassembled WGS sequence"/>
</dbReference>
<reference evidence="7 8" key="1">
    <citation type="submission" date="2020-02" db="EMBL/GenBank/DDBJ databases">
        <title>Whole-genome analyses of novel actinobacteria.</title>
        <authorList>
            <person name="Sahin N."/>
        </authorList>
    </citation>
    <scope>NUCLEOTIDE SEQUENCE [LARGE SCALE GENOMIC DNA]</scope>
    <source>
        <strain evidence="7 8">A7024</strain>
    </source>
</reference>
<dbReference type="EMBL" id="JAAKZV010000227">
    <property type="protein sequence ID" value="NGN68734.1"/>
    <property type="molecule type" value="Genomic_DNA"/>
</dbReference>
<evidence type="ECO:0000256" key="2">
    <source>
        <dbReference type="ARBA" id="ARBA00022679"/>
    </source>
</evidence>
<keyword evidence="2" id="KW-0808">Transferase</keyword>
<dbReference type="Pfam" id="PF00294">
    <property type="entry name" value="PfkB"/>
    <property type="match status" value="1"/>
</dbReference>
<sequence>MIVVGGEAFIDLVPGGDGPDGLPLLQPARGGGPYNTAVALGRLGASVAYCSRVSTDAFGASLEAGLLDAGVDISLLQRGDEPSTLTVPGLSADGSASYSFYVQGTADRLFALPGALPEGVRALCVGTCSMVLEPGASAYEALLRREAGRGVFTLLDPNIRPGLIPDAEAYRERFRGWLPDVAMLKLSVDDAEWLAPGRDVLGVAKEWLAAGPEVVVLTRGGDGLVAVTSSGGVYEV</sequence>
<evidence type="ECO:0000259" key="6">
    <source>
        <dbReference type="Pfam" id="PF00294"/>
    </source>
</evidence>
<dbReference type="RefSeq" id="WP_165242957.1">
    <property type="nucleotide sequence ID" value="NZ_JAAKZV010000227.1"/>
</dbReference>
<evidence type="ECO:0000256" key="3">
    <source>
        <dbReference type="ARBA" id="ARBA00022741"/>
    </source>
</evidence>
<dbReference type="InterPro" id="IPR029056">
    <property type="entry name" value="Ribokinase-like"/>
</dbReference>
<evidence type="ECO:0000256" key="5">
    <source>
        <dbReference type="ARBA" id="ARBA00022840"/>
    </source>
</evidence>
<evidence type="ECO:0000256" key="4">
    <source>
        <dbReference type="ARBA" id="ARBA00022777"/>
    </source>
</evidence>